<evidence type="ECO:0000256" key="2">
    <source>
        <dbReference type="ARBA" id="ARBA00022723"/>
    </source>
</evidence>
<organism evidence="6 7">
    <name type="scientific">Exophiala bonariae</name>
    <dbReference type="NCBI Taxonomy" id="1690606"/>
    <lineage>
        <taxon>Eukaryota</taxon>
        <taxon>Fungi</taxon>
        <taxon>Dikarya</taxon>
        <taxon>Ascomycota</taxon>
        <taxon>Pezizomycotina</taxon>
        <taxon>Eurotiomycetes</taxon>
        <taxon>Chaetothyriomycetidae</taxon>
        <taxon>Chaetothyriales</taxon>
        <taxon>Herpotrichiellaceae</taxon>
        <taxon>Exophiala</taxon>
    </lineage>
</organism>
<name>A0AAV9MTU6_9EURO</name>
<dbReference type="SUPFAM" id="SSF55486">
    <property type="entry name" value="Metalloproteases ('zincins'), catalytic domain"/>
    <property type="match status" value="1"/>
</dbReference>
<dbReference type="GO" id="GO:0006508">
    <property type="term" value="P:proteolysis"/>
    <property type="evidence" value="ECO:0007669"/>
    <property type="project" value="UniProtKB-KW"/>
</dbReference>
<dbReference type="Proteomes" id="UP001358417">
    <property type="component" value="Unassembled WGS sequence"/>
</dbReference>
<dbReference type="Gene3D" id="3.40.390.10">
    <property type="entry name" value="Collagenase (Catalytic Domain)"/>
    <property type="match status" value="1"/>
</dbReference>
<evidence type="ECO:0000256" key="4">
    <source>
        <dbReference type="ARBA" id="ARBA00022833"/>
    </source>
</evidence>
<accession>A0AAV9MTU6</accession>
<dbReference type="Pfam" id="PF00413">
    <property type="entry name" value="Peptidase_M10"/>
    <property type="match status" value="1"/>
</dbReference>
<proteinExistence type="predicted"/>
<comment type="caution">
    <text evidence="6">The sequence shown here is derived from an EMBL/GenBank/DDBJ whole genome shotgun (WGS) entry which is preliminary data.</text>
</comment>
<gene>
    <name evidence="6" type="ORF">LTR84_011299</name>
</gene>
<dbReference type="GO" id="GO:0031012">
    <property type="term" value="C:extracellular matrix"/>
    <property type="evidence" value="ECO:0007669"/>
    <property type="project" value="InterPro"/>
</dbReference>
<keyword evidence="3" id="KW-0378">Hydrolase</keyword>
<keyword evidence="4" id="KW-0862">Zinc</keyword>
<dbReference type="GO" id="GO:0008270">
    <property type="term" value="F:zinc ion binding"/>
    <property type="evidence" value="ECO:0007669"/>
    <property type="project" value="InterPro"/>
</dbReference>
<dbReference type="RefSeq" id="XP_064700054.1">
    <property type="nucleotide sequence ID" value="XM_064854832.1"/>
</dbReference>
<dbReference type="GeneID" id="89979453"/>
<dbReference type="GO" id="GO:0004222">
    <property type="term" value="F:metalloendopeptidase activity"/>
    <property type="evidence" value="ECO:0007669"/>
    <property type="project" value="InterPro"/>
</dbReference>
<evidence type="ECO:0000259" key="5">
    <source>
        <dbReference type="SMART" id="SM00235"/>
    </source>
</evidence>
<protein>
    <recommendedName>
        <fullName evidence="5">Peptidase metallopeptidase domain-containing protein</fullName>
    </recommendedName>
</protein>
<dbReference type="InterPro" id="IPR024079">
    <property type="entry name" value="MetalloPept_cat_dom_sf"/>
</dbReference>
<dbReference type="InterPro" id="IPR001818">
    <property type="entry name" value="Pept_M10_metallopeptidase"/>
</dbReference>
<dbReference type="InterPro" id="IPR006026">
    <property type="entry name" value="Peptidase_Metallo"/>
</dbReference>
<sequence length="278" mass="31166">MSNKPAARKPKADRVKSAEDALGEQALKILLPRDCKPDVEGLKVNQARNEHAVQSRPTTHCATDKGMKPRLLNMQNKKPHLGGLQIGLFDHIPRWRKNVTVNWVAFADGYETPDDALFAAKAMRRATEEWNALDFGVQFKQVDSLEDANFALGYGGQPASRDRVLAEAYFPTADDISDVIVYKLQFNPQVKHEMHNTFLHELGHVLGLRHEHAEWSGRLFEGGSTTIGTTNPKSVMSYDPEEPPIIRDSDKEGIRKFYALRAGETFGGMEVVLYIPDN</sequence>
<keyword evidence="1" id="KW-0645">Protease</keyword>
<reference evidence="6 7" key="1">
    <citation type="submission" date="2023-08" db="EMBL/GenBank/DDBJ databases">
        <title>Black Yeasts Isolated from many extreme environments.</title>
        <authorList>
            <person name="Coleine C."/>
            <person name="Stajich J.E."/>
            <person name="Selbmann L."/>
        </authorList>
    </citation>
    <scope>NUCLEOTIDE SEQUENCE [LARGE SCALE GENOMIC DNA]</scope>
    <source>
        <strain evidence="6 7">CCFEE 5792</strain>
    </source>
</reference>
<dbReference type="SMART" id="SM00235">
    <property type="entry name" value="ZnMc"/>
    <property type="match status" value="1"/>
</dbReference>
<keyword evidence="2" id="KW-0479">Metal-binding</keyword>
<evidence type="ECO:0000313" key="6">
    <source>
        <dbReference type="EMBL" id="KAK5044388.1"/>
    </source>
</evidence>
<keyword evidence="7" id="KW-1185">Reference proteome</keyword>
<evidence type="ECO:0000256" key="3">
    <source>
        <dbReference type="ARBA" id="ARBA00022801"/>
    </source>
</evidence>
<evidence type="ECO:0000313" key="7">
    <source>
        <dbReference type="Proteomes" id="UP001358417"/>
    </source>
</evidence>
<dbReference type="EMBL" id="JAVRRD010000052">
    <property type="protein sequence ID" value="KAK5044388.1"/>
    <property type="molecule type" value="Genomic_DNA"/>
</dbReference>
<evidence type="ECO:0000256" key="1">
    <source>
        <dbReference type="ARBA" id="ARBA00022670"/>
    </source>
</evidence>
<dbReference type="AlphaFoldDB" id="A0AAV9MTU6"/>
<feature type="domain" description="Peptidase metallopeptidase" evidence="5">
    <location>
        <begin position="91"/>
        <end position="260"/>
    </location>
</feature>